<keyword evidence="5 12" id="KW-0547">Nucleotide-binding</keyword>
<evidence type="ECO:0000313" key="14">
    <source>
        <dbReference type="EMBL" id="AHC90388.1"/>
    </source>
</evidence>
<comment type="subcellular location">
    <subcellularLocation>
        <location evidence="12">Cell membrane</location>
    </subcellularLocation>
    <subcellularLocation>
        <location evidence="1">Membrane</location>
        <topology evidence="1">Multi-pass membrane protein</topology>
    </subcellularLocation>
</comment>
<evidence type="ECO:0000256" key="3">
    <source>
        <dbReference type="ARBA" id="ARBA00022692"/>
    </source>
</evidence>
<dbReference type="InterPro" id="IPR051014">
    <property type="entry name" value="Cation_Transport_ATPase_IB"/>
</dbReference>
<dbReference type="SFLD" id="SFLDG00002">
    <property type="entry name" value="C1.7:_P-type_atpase_like"/>
    <property type="match status" value="1"/>
</dbReference>
<evidence type="ECO:0000256" key="4">
    <source>
        <dbReference type="ARBA" id="ARBA00022723"/>
    </source>
</evidence>
<dbReference type="EMBL" id="CP006979">
    <property type="protein sequence ID" value="AHC90388.1"/>
    <property type="molecule type" value="Genomic_DNA"/>
</dbReference>
<sequence length="737" mass="78109">MNQPVSHEHKHDHHAHSCCGSAAAPALVQLSEKASSHAQFSRFRIEAMDCPTEQTLIQDKLGKLAGIEQLEFNLINRVLGVRHTLGGTAEIEQAIDSLGMKAEPLGAEDDGTASAPQMAKTRWWPLALSGIAAIAAEIVHFAALAPEWVVAALALAAILGCGLGTYKKGWIALKNRNLNINALMSIAVTGAVLIGQWPEAAMVMVLFTVAELIEARSLDRARNAIGGLMQLTPDMATVRQADGQWREVEVRVVAIGALVRVRPGERIGLDGDVTSGQSTVDQAPITGESLPVEKTVGDKLFAGTINQAGALEFHVTAAAGQSTLARIIKAVEEAQGARAPTQRFVDRFSRIYTPVVFAIALAVAVIPPLFMAGAWFDWVYRALVLLVVACPCALVISTPVTIVSGLAAAARKGILIKGGVYLEGGRQLDFLALDKTGTITHGKPVQTDAKILEPLFEGRAQALAASLGERSDHPVSRAIAQFGKEQGLALSEVDDFAALAGRGVRGTIAGEVYHLGNHRLVEELGLCSPELEAQLDALERQGKTVVLLLDRSGPLALFAVADTVKESSRQAIAELHELGIKTVMLTGDNPHTAQAIATVVGIDRAEGNLLPADKLKSIETLYAQGHRVGMVGDGINDAPALARAEIGFAMAAAGTDTAIETADVALMDDDLRKIPAFVRLSRQSAAILMQNIVLALGIKAIFLAITFAGMATMWMAVFADMGVSLLVVFNGLRLLRK</sequence>
<feature type="transmembrane region" description="Helical" evidence="12">
    <location>
        <begin position="382"/>
        <end position="409"/>
    </location>
</feature>
<dbReference type="SFLD" id="SFLDS00003">
    <property type="entry name" value="Haloacid_Dehalogenase"/>
    <property type="match status" value="1"/>
</dbReference>
<dbReference type="GO" id="GO:0016887">
    <property type="term" value="F:ATP hydrolysis activity"/>
    <property type="evidence" value="ECO:0007669"/>
    <property type="project" value="InterPro"/>
</dbReference>
<proteinExistence type="inferred from homology"/>
<dbReference type="HOGENOM" id="CLU_001771_6_4_6"/>
<dbReference type="SFLD" id="SFLDF00027">
    <property type="entry name" value="p-type_atpase"/>
    <property type="match status" value="1"/>
</dbReference>
<dbReference type="CDD" id="cd07545">
    <property type="entry name" value="P-type_ATPase_Cd-like"/>
    <property type="match status" value="1"/>
</dbReference>
<keyword evidence="6 12" id="KW-0067">ATP-binding</keyword>
<gene>
    <name evidence="14" type="ORF">X970_24265</name>
</gene>
<name>V9V7T5_9PSED</name>
<keyword evidence="8 12" id="KW-1133">Transmembrane helix</keyword>
<evidence type="ECO:0000313" key="15">
    <source>
        <dbReference type="Proteomes" id="UP000018660"/>
    </source>
</evidence>
<evidence type="ECO:0000256" key="5">
    <source>
        <dbReference type="ARBA" id="ARBA00022741"/>
    </source>
</evidence>
<evidence type="ECO:0000256" key="12">
    <source>
        <dbReference type="RuleBase" id="RU362081"/>
    </source>
</evidence>
<feature type="domain" description="HMA" evidence="13">
    <location>
        <begin position="39"/>
        <end position="103"/>
    </location>
</feature>
<dbReference type="Gene3D" id="3.40.50.1000">
    <property type="entry name" value="HAD superfamily/HAD-like"/>
    <property type="match status" value="1"/>
</dbReference>
<dbReference type="PROSITE" id="PS00154">
    <property type="entry name" value="ATPASE_E1_E2"/>
    <property type="match status" value="1"/>
</dbReference>
<evidence type="ECO:0000256" key="2">
    <source>
        <dbReference type="ARBA" id="ARBA00006024"/>
    </source>
</evidence>
<dbReference type="NCBIfam" id="TIGR01494">
    <property type="entry name" value="ATPase_P-type"/>
    <property type="match status" value="1"/>
</dbReference>
<dbReference type="GO" id="GO:0016463">
    <property type="term" value="F:P-type zinc transporter activity"/>
    <property type="evidence" value="ECO:0007669"/>
    <property type="project" value="UniProtKB-EC"/>
</dbReference>
<dbReference type="EC" id="7.2.2.12" evidence="10"/>
<dbReference type="InterPro" id="IPR023214">
    <property type="entry name" value="HAD_sf"/>
</dbReference>
<dbReference type="AlphaFoldDB" id="V9V7T5"/>
<dbReference type="InterPro" id="IPR027256">
    <property type="entry name" value="P-typ_ATPase_IB"/>
</dbReference>
<protein>
    <recommendedName>
        <fullName evidence="10">P-type Zn(2+) transporter</fullName>
        <ecNumber evidence="10">7.2.2.12</ecNumber>
    </recommendedName>
</protein>
<feature type="transmembrane region" description="Helical" evidence="12">
    <location>
        <begin position="123"/>
        <end position="142"/>
    </location>
</feature>
<dbReference type="Gene3D" id="2.70.150.10">
    <property type="entry name" value="Calcium-transporting ATPase, cytoplasmic transduction domain A"/>
    <property type="match status" value="1"/>
</dbReference>
<keyword evidence="9 12" id="KW-0472">Membrane</keyword>
<organism evidence="14 15">
    <name type="scientific">Pseudomonas monteilii SB3101</name>
    <dbReference type="NCBI Taxonomy" id="1435058"/>
    <lineage>
        <taxon>Bacteria</taxon>
        <taxon>Pseudomonadati</taxon>
        <taxon>Pseudomonadota</taxon>
        <taxon>Gammaproteobacteria</taxon>
        <taxon>Pseudomonadales</taxon>
        <taxon>Pseudomonadaceae</taxon>
        <taxon>Pseudomonas</taxon>
    </lineage>
</organism>
<dbReference type="NCBIfam" id="TIGR01525">
    <property type="entry name" value="ATPase-IB_hvy"/>
    <property type="match status" value="1"/>
</dbReference>
<evidence type="ECO:0000256" key="7">
    <source>
        <dbReference type="ARBA" id="ARBA00022967"/>
    </source>
</evidence>
<dbReference type="SUPFAM" id="SSF56784">
    <property type="entry name" value="HAD-like"/>
    <property type="match status" value="1"/>
</dbReference>
<evidence type="ECO:0000256" key="6">
    <source>
        <dbReference type="ARBA" id="ARBA00022840"/>
    </source>
</evidence>
<evidence type="ECO:0000256" key="11">
    <source>
        <dbReference type="ARBA" id="ARBA00047308"/>
    </source>
</evidence>
<dbReference type="KEGG" id="pmot:X970_24265"/>
<dbReference type="PRINTS" id="PR00941">
    <property type="entry name" value="CDATPASE"/>
</dbReference>
<evidence type="ECO:0000256" key="8">
    <source>
        <dbReference type="ARBA" id="ARBA00022989"/>
    </source>
</evidence>
<comment type="similarity">
    <text evidence="2 12">Belongs to the cation transport ATPase (P-type) (TC 3.A.3) family. Type IB subfamily.</text>
</comment>
<dbReference type="InterPro" id="IPR008250">
    <property type="entry name" value="ATPase_P-typ_transduc_dom_A_sf"/>
</dbReference>
<evidence type="ECO:0000256" key="9">
    <source>
        <dbReference type="ARBA" id="ARBA00023136"/>
    </source>
</evidence>
<dbReference type="InterPro" id="IPR023299">
    <property type="entry name" value="ATPase_P-typ_cyto_dom_N"/>
</dbReference>
<dbReference type="InterPro" id="IPR059000">
    <property type="entry name" value="ATPase_P-type_domA"/>
</dbReference>
<dbReference type="InterPro" id="IPR001757">
    <property type="entry name" value="P_typ_ATPase"/>
</dbReference>
<dbReference type="PRINTS" id="PR00119">
    <property type="entry name" value="CATATPASE"/>
</dbReference>
<dbReference type="FunFam" id="2.70.150.10:FF:000002">
    <property type="entry name" value="Copper-transporting ATPase 1, putative"/>
    <property type="match status" value="1"/>
</dbReference>
<dbReference type="InterPro" id="IPR006121">
    <property type="entry name" value="HMA_dom"/>
</dbReference>
<evidence type="ECO:0000256" key="1">
    <source>
        <dbReference type="ARBA" id="ARBA00004141"/>
    </source>
</evidence>
<dbReference type="SUPFAM" id="SSF55008">
    <property type="entry name" value="HMA, heavy metal-associated domain"/>
    <property type="match status" value="1"/>
</dbReference>
<dbReference type="SUPFAM" id="SSF81653">
    <property type="entry name" value="Calcium ATPase, transduction domain A"/>
    <property type="match status" value="1"/>
</dbReference>
<dbReference type="RefSeq" id="WP_024087872.1">
    <property type="nucleotide sequence ID" value="NC_023076.1"/>
</dbReference>
<keyword evidence="4 12" id="KW-0479">Metal-binding</keyword>
<dbReference type="InterPro" id="IPR023298">
    <property type="entry name" value="ATPase_P-typ_TM_dom_sf"/>
</dbReference>
<keyword evidence="12" id="KW-1003">Cell membrane</keyword>
<feature type="transmembrane region" description="Helical" evidence="12">
    <location>
        <begin position="714"/>
        <end position="735"/>
    </location>
</feature>
<dbReference type="PANTHER" id="PTHR48085">
    <property type="entry name" value="CADMIUM/ZINC-TRANSPORTING ATPASE HMA2-RELATED"/>
    <property type="match status" value="1"/>
</dbReference>
<feature type="transmembrane region" description="Helical" evidence="12">
    <location>
        <begin position="687"/>
        <end position="708"/>
    </location>
</feature>
<dbReference type="PROSITE" id="PS50846">
    <property type="entry name" value="HMA_2"/>
    <property type="match status" value="1"/>
</dbReference>
<dbReference type="InterPro" id="IPR036412">
    <property type="entry name" value="HAD-like_sf"/>
</dbReference>
<reference evidence="14 15" key="1">
    <citation type="submission" date="2013-12" db="EMBL/GenBank/DDBJ databases">
        <title>Complete Genomes of Pseudomonas monteilii SB3078 and SB3101, two Benzene, Toluene and Ethylbenzene Degrading Bacteria used for Bioaugmentation.</title>
        <authorList>
            <person name="Dueholm M.S."/>
            <person name="Albertsen M."/>
            <person name="D'Imperio S."/>
            <person name="Tale V.P."/>
            <person name="Lewis D."/>
            <person name="Nilsen P.H."/>
            <person name="Nielsen J.L."/>
        </authorList>
    </citation>
    <scope>NUCLEOTIDE SEQUENCE [LARGE SCALE GENOMIC DNA]</scope>
    <source>
        <strain evidence="14 15">SB3101</strain>
    </source>
</reference>
<dbReference type="Gene3D" id="3.40.1110.10">
    <property type="entry name" value="Calcium-transporting ATPase, cytoplasmic domain N"/>
    <property type="match status" value="1"/>
</dbReference>
<accession>V9V7T5</accession>
<dbReference type="SUPFAM" id="SSF81665">
    <property type="entry name" value="Calcium ATPase, transmembrane domain M"/>
    <property type="match status" value="1"/>
</dbReference>
<evidence type="ECO:0000259" key="13">
    <source>
        <dbReference type="PROSITE" id="PS50846"/>
    </source>
</evidence>
<dbReference type="InterPro" id="IPR044492">
    <property type="entry name" value="P_typ_ATPase_HD_dom"/>
</dbReference>
<feature type="transmembrane region" description="Helical" evidence="12">
    <location>
        <begin position="148"/>
        <end position="166"/>
    </location>
</feature>
<dbReference type="PANTHER" id="PTHR48085:SF5">
    <property type="entry name" value="CADMIUM_ZINC-TRANSPORTING ATPASE HMA4-RELATED"/>
    <property type="match status" value="1"/>
</dbReference>
<dbReference type="GO" id="GO:0046872">
    <property type="term" value="F:metal ion binding"/>
    <property type="evidence" value="ECO:0007669"/>
    <property type="project" value="UniProtKB-KW"/>
</dbReference>
<dbReference type="Proteomes" id="UP000018660">
    <property type="component" value="Chromosome"/>
</dbReference>
<comment type="catalytic activity">
    <reaction evidence="11">
        <text>Zn(2+)(in) + ATP + H2O = Zn(2+)(out) + ADP + phosphate + H(+)</text>
        <dbReference type="Rhea" id="RHEA:20621"/>
        <dbReference type="ChEBI" id="CHEBI:15377"/>
        <dbReference type="ChEBI" id="CHEBI:15378"/>
        <dbReference type="ChEBI" id="CHEBI:29105"/>
        <dbReference type="ChEBI" id="CHEBI:30616"/>
        <dbReference type="ChEBI" id="CHEBI:43474"/>
        <dbReference type="ChEBI" id="CHEBI:456216"/>
        <dbReference type="EC" id="7.2.2.12"/>
    </reaction>
</comment>
<dbReference type="Pfam" id="PF00122">
    <property type="entry name" value="E1-E2_ATPase"/>
    <property type="match status" value="1"/>
</dbReference>
<evidence type="ECO:0000256" key="10">
    <source>
        <dbReference type="ARBA" id="ARBA00039097"/>
    </source>
</evidence>
<dbReference type="Pfam" id="PF00702">
    <property type="entry name" value="Hydrolase"/>
    <property type="match status" value="1"/>
</dbReference>
<dbReference type="InterPro" id="IPR018303">
    <property type="entry name" value="ATPase_P-typ_P_site"/>
</dbReference>
<dbReference type="InterPro" id="IPR036163">
    <property type="entry name" value="HMA_dom_sf"/>
</dbReference>
<dbReference type="GO" id="GO:0015086">
    <property type="term" value="F:cadmium ion transmembrane transporter activity"/>
    <property type="evidence" value="ECO:0007669"/>
    <property type="project" value="TreeGrafter"/>
</dbReference>
<dbReference type="GO" id="GO:0005524">
    <property type="term" value="F:ATP binding"/>
    <property type="evidence" value="ECO:0007669"/>
    <property type="project" value="UniProtKB-UniRule"/>
</dbReference>
<keyword evidence="3 12" id="KW-0812">Transmembrane</keyword>
<dbReference type="GO" id="GO:0005886">
    <property type="term" value="C:plasma membrane"/>
    <property type="evidence" value="ECO:0007669"/>
    <property type="project" value="UniProtKB-SubCell"/>
</dbReference>
<dbReference type="PATRIC" id="fig|1435058.3.peg.4725"/>
<keyword evidence="7" id="KW-1278">Translocase</keyword>
<feature type="transmembrane region" description="Helical" evidence="12">
    <location>
        <begin position="351"/>
        <end position="376"/>
    </location>
</feature>